<dbReference type="InterPro" id="IPR000515">
    <property type="entry name" value="MetI-like"/>
</dbReference>
<evidence type="ECO:0000313" key="10">
    <source>
        <dbReference type="Proteomes" id="UP000243904"/>
    </source>
</evidence>
<evidence type="ECO:0000256" key="6">
    <source>
        <dbReference type="ARBA" id="ARBA00023136"/>
    </source>
</evidence>
<dbReference type="SUPFAM" id="SSF161098">
    <property type="entry name" value="MetI-like"/>
    <property type="match status" value="1"/>
</dbReference>
<evidence type="ECO:0000256" key="5">
    <source>
        <dbReference type="ARBA" id="ARBA00022989"/>
    </source>
</evidence>
<comment type="subcellular location">
    <subcellularLocation>
        <location evidence="1 7">Cell membrane</location>
        <topology evidence="1 7">Multi-pass membrane protein</topology>
    </subcellularLocation>
</comment>
<reference evidence="10" key="1">
    <citation type="submission" date="2016-10" db="EMBL/GenBank/DDBJ databases">
        <authorList>
            <person name="Varghese N."/>
            <person name="Submissions S."/>
        </authorList>
    </citation>
    <scope>NUCLEOTIDE SEQUENCE [LARGE SCALE GENOMIC DNA]</scope>
    <source>
        <strain evidence="10">GAS369</strain>
    </source>
</reference>
<keyword evidence="3" id="KW-1003">Cell membrane</keyword>
<dbReference type="AlphaFoldDB" id="A0A1H2BJ88"/>
<feature type="transmembrane region" description="Helical" evidence="7">
    <location>
        <begin position="45"/>
        <end position="66"/>
    </location>
</feature>
<proteinExistence type="inferred from homology"/>
<feature type="transmembrane region" description="Helical" evidence="7">
    <location>
        <begin position="132"/>
        <end position="154"/>
    </location>
</feature>
<dbReference type="GO" id="GO:0005886">
    <property type="term" value="C:plasma membrane"/>
    <property type="evidence" value="ECO:0007669"/>
    <property type="project" value="UniProtKB-SubCell"/>
</dbReference>
<evidence type="ECO:0000313" key="9">
    <source>
        <dbReference type="EMBL" id="SDT58147.1"/>
    </source>
</evidence>
<name>A0A1H2BJ88_9BRAD</name>
<dbReference type="InterPro" id="IPR035906">
    <property type="entry name" value="MetI-like_sf"/>
</dbReference>
<feature type="transmembrane region" description="Helical" evidence="7">
    <location>
        <begin position="256"/>
        <end position="277"/>
    </location>
</feature>
<keyword evidence="2 7" id="KW-0813">Transport</keyword>
<dbReference type="PANTHER" id="PTHR30151">
    <property type="entry name" value="ALKANE SULFONATE ABC TRANSPORTER-RELATED, MEMBRANE SUBUNIT"/>
    <property type="match status" value="1"/>
</dbReference>
<evidence type="ECO:0000256" key="1">
    <source>
        <dbReference type="ARBA" id="ARBA00004651"/>
    </source>
</evidence>
<evidence type="ECO:0000256" key="7">
    <source>
        <dbReference type="RuleBase" id="RU363032"/>
    </source>
</evidence>
<keyword evidence="6 7" id="KW-0472">Membrane</keyword>
<feature type="domain" description="ABC transmembrane type-1" evidence="8">
    <location>
        <begin position="90"/>
        <end position="274"/>
    </location>
</feature>
<dbReference type="Proteomes" id="UP000243904">
    <property type="component" value="Chromosome I"/>
</dbReference>
<evidence type="ECO:0000256" key="4">
    <source>
        <dbReference type="ARBA" id="ARBA00022692"/>
    </source>
</evidence>
<sequence>MSEPHMSDLQMSDLQLQSQKSMEAAYAESRRIKHEQFKYRTGVRVAQLALVLGIVAIWQVGGGVLFDPFYLGSPKGIATVLLHDLQDVQFYRDLRITGIEMGLGYCLGAFSGIALGALFARWRFAADVFNPFFVALNSIPRIALAPLLIIWFGIDLSSKIVLSATLVFFLMFFSTLAGIRGVDEAIINVARVMGANRRQIFFKVQLPGALSWIMNGLRLSLPFALIGVIVGEFLAASSGLGYRLNMYSTSYNTNGTFAMLIVMMVAMMALNTLISWIEAKAMGSRAVSTGPGLTSA</sequence>
<dbReference type="CDD" id="cd06261">
    <property type="entry name" value="TM_PBP2"/>
    <property type="match status" value="1"/>
</dbReference>
<evidence type="ECO:0000259" key="8">
    <source>
        <dbReference type="PROSITE" id="PS50928"/>
    </source>
</evidence>
<keyword evidence="5 7" id="KW-1133">Transmembrane helix</keyword>
<dbReference type="Pfam" id="PF00528">
    <property type="entry name" value="BPD_transp_1"/>
    <property type="match status" value="1"/>
</dbReference>
<gene>
    <name evidence="9" type="ORF">SAMN05444158_7226</name>
</gene>
<dbReference type="RefSeq" id="WP_100383209.1">
    <property type="nucleotide sequence ID" value="NZ_LT629750.1"/>
</dbReference>
<dbReference type="PANTHER" id="PTHR30151:SF20">
    <property type="entry name" value="ABC TRANSPORTER PERMEASE PROTEIN HI_0355-RELATED"/>
    <property type="match status" value="1"/>
</dbReference>
<feature type="transmembrane region" description="Helical" evidence="7">
    <location>
        <begin position="223"/>
        <end position="244"/>
    </location>
</feature>
<comment type="similarity">
    <text evidence="7">Belongs to the binding-protein-dependent transport system permease family.</text>
</comment>
<dbReference type="EMBL" id="LT629750">
    <property type="protein sequence ID" value="SDT58147.1"/>
    <property type="molecule type" value="Genomic_DNA"/>
</dbReference>
<evidence type="ECO:0000256" key="2">
    <source>
        <dbReference type="ARBA" id="ARBA00022448"/>
    </source>
</evidence>
<dbReference type="GO" id="GO:0055085">
    <property type="term" value="P:transmembrane transport"/>
    <property type="evidence" value="ECO:0007669"/>
    <property type="project" value="InterPro"/>
</dbReference>
<dbReference type="Gene3D" id="1.10.3720.10">
    <property type="entry name" value="MetI-like"/>
    <property type="match status" value="1"/>
</dbReference>
<organism evidence="9 10">
    <name type="scientific">Bradyrhizobium canariense</name>
    <dbReference type="NCBI Taxonomy" id="255045"/>
    <lineage>
        <taxon>Bacteria</taxon>
        <taxon>Pseudomonadati</taxon>
        <taxon>Pseudomonadota</taxon>
        <taxon>Alphaproteobacteria</taxon>
        <taxon>Hyphomicrobiales</taxon>
        <taxon>Nitrobacteraceae</taxon>
        <taxon>Bradyrhizobium</taxon>
    </lineage>
</organism>
<accession>A0A1H2BJ88</accession>
<feature type="transmembrane region" description="Helical" evidence="7">
    <location>
        <begin position="102"/>
        <end position="120"/>
    </location>
</feature>
<keyword evidence="4 7" id="KW-0812">Transmembrane</keyword>
<feature type="transmembrane region" description="Helical" evidence="7">
    <location>
        <begin position="160"/>
        <end position="179"/>
    </location>
</feature>
<protein>
    <submittedName>
        <fullName evidence="9">NitT/TauT family transport system permease protein</fullName>
    </submittedName>
</protein>
<evidence type="ECO:0000256" key="3">
    <source>
        <dbReference type="ARBA" id="ARBA00022475"/>
    </source>
</evidence>
<dbReference type="PROSITE" id="PS50928">
    <property type="entry name" value="ABC_TM1"/>
    <property type="match status" value="1"/>
</dbReference>
<keyword evidence="10" id="KW-1185">Reference proteome</keyword>